<dbReference type="Pfam" id="PF00171">
    <property type="entry name" value="Aldedh"/>
    <property type="match status" value="1"/>
</dbReference>
<organism evidence="4 5">
    <name type="scientific">Mycolicibacterium psychrotolerans</name>
    <dbReference type="NCBI Taxonomy" id="216929"/>
    <lineage>
        <taxon>Bacteria</taxon>
        <taxon>Bacillati</taxon>
        <taxon>Actinomycetota</taxon>
        <taxon>Actinomycetes</taxon>
        <taxon>Mycobacteriales</taxon>
        <taxon>Mycobacteriaceae</taxon>
        <taxon>Mycolicibacterium</taxon>
    </lineage>
</organism>
<feature type="compositionally biased region" description="Basic residues" evidence="2">
    <location>
        <begin position="283"/>
        <end position="295"/>
    </location>
</feature>
<dbReference type="InterPro" id="IPR015590">
    <property type="entry name" value="Aldehyde_DH_dom"/>
</dbReference>
<evidence type="ECO:0000256" key="2">
    <source>
        <dbReference type="SAM" id="MobiDB-lite"/>
    </source>
</evidence>
<dbReference type="GO" id="GO:0006210">
    <property type="term" value="P:thymine catabolic process"/>
    <property type="evidence" value="ECO:0007669"/>
    <property type="project" value="TreeGrafter"/>
</dbReference>
<name>A0A7I7MD82_9MYCO</name>
<dbReference type="GO" id="GO:0006574">
    <property type="term" value="P:L-valine catabolic process"/>
    <property type="evidence" value="ECO:0007669"/>
    <property type="project" value="TreeGrafter"/>
</dbReference>
<sequence>MTNTISHWVDDEVFAGSSGAFAPVTNPATGVVTGQVALASVDDARHVIDAAAAAFPAWRDTSLTKRTQILFRFRELLNERKGELAEIITSEHGKVVSDALGEVSRGQEVVEFACGIPHLLKGGYTENASTKVDVYSLRQPLGPVGIISPFNFPAMVPMWFFPIAIACGNTVVLKPSEKDPSASLWIANLWKEAGLPAGVFNVLHGDKTAVDELLTNPKIKSVSFVGSTPIAQYVYATGTAAGKRVQALGGAKNHAVILPDADLDLAADAMVNAGSAPPGTLHGHQRGRRGRPHRR</sequence>
<dbReference type="KEGG" id="mpsc:MPSYJ_28000"/>
<protein>
    <recommendedName>
        <fullName evidence="3">Aldehyde dehydrogenase domain-containing protein</fullName>
    </recommendedName>
</protein>
<dbReference type="EMBL" id="AP022574">
    <property type="protein sequence ID" value="BBX69339.1"/>
    <property type="molecule type" value="Genomic_DNA"/>
</dbReference>
<evidence type="ECO:0000256" key="1">
    <source>
        <dbReference type="ARBA" id="ARBA00023002"/>
    </source>
</evidence>
<reference evidence="4 5" key="1">
    <citation type="journal article" date="2019" name="Emerg. Microbes Infect.">
        <title>Comprehensive subspecies identification of 175 nontuberculous mycobacteria species based on 7547 genomic profiles.</title>
        <authorList>
            <person name="Matsumoto Y."/>
            <person name="Kinjo T."/>
            <person name="Motooka D."/>
            <person name="Nabeya D."/>
            <person name="Jung N."/>
            <person name="Uechi K."/>
            <person name="Horii T."/>
            <person name="Iida T."/>
            <person name="Fujita J."/>
            <person name="Nakamura S."/>
        </authorList>
    </citation>
    <scope>NUCLEOTIDE SEQUENCE [LARGE SCALE GENOMIC DNA]</scope>
    <source>
        <strain evidence="4 5">JCM 13323</strain>
    </source>
</reference>
<dbReference type="InterPro" id="IPR016163">
    <property type="entry name" value="Ald_DH_C"/>
</dbReference>
<dbReference type="SUPFAM" id="SSF53720">
    <property type="entry name" value="ALDH-like"/>
    <property type="match status" value="1"/>
</dbReference>
<evidence type="ECO:0000259" key="3">
    <source>
        <dbReference type="Pfam" id="PF00171"/>
    </source>
</evidence>
<gene>
    <name evidence="4" type="ORF">MPSYJ_28000</name>
</gene>
<dbReference type="InterPro" id="IPR016161">
    <property type="entry name" value="Ald_DH/histidinol_DH"/>
</dbReference>
<dbReference type="FunFam" id="3.40.605.10:FF:000003">
    <property type="entry name" value="Methylmalonate-semialdehyde dehydrogenase [acylating]"/>
    <property type="match status" value="1"/>
</dbReference>
<evidence type="ECO:0000313" key="5">
    <source>
        <dbReference type="Proteomes" id="UP000466514"/>
    </source>
</evidence>
<dbReference type="PANTHER" id="PTHR43866:SF4">
    <property type="entry name" value="MALONATE-SEMIALDEHYDE DEHYDROGENASE"/>
    <property type="match status" value="1"/>
</dbReference>
<keyword evidence="5" id="KW-1185">Reference proteome</keyword>
<dbReference type="InterPro" id="IPR016162">
    <property type="entry name" value="Ald_DH_N"/>
</dbReference>
<dbReference type="PANTHER" id="PTHR43866">
    <property type="entry name" value="MALONATE-SEMIALDEHYDE DEHYDROGENASE"/>
    <property type="match status" value="1"/>
</dbReference>
<dbReference type="Gene3D" id="3.40.605.10">
    <property type="entry name" value="Aldehyde Dehydrogenase, Chain A, domain 1"/>
    <property type="match status" value="1"/>
</dbReference>
<accession>A0A7I7MD82</accession>
<dbReference type="GO" id="GO:0004491">
    <property type="term" value="F:methylmalonate-semialdehyde dehydrogenase (acylating, NAD) activity"/>
    <property type="evidence" value="ECO:0007669"/>
    <property type="project" value="InterPro"/>
</dbReference>
<evidence type="ECO:0000313" key="4">
    <source>
        <dbReference type="EMBL" id="BBX69339.1"/>
    </source>
</evidence>
<dbReference type="Gene3D" id="3.40.309.10">
    <property type="entry name" value="Aldehyde Dehydrogenase, Chain A, domain 2"/>
    <property type="match status" value="1"/>
</dbReference>
<dbReference type="Proteomes" id="UP000466514">
    <property type="component" value="Chromosome"/>
</dbReference>
<proteinExistence type="predicted"/>
<dbReference type="AlphaFoldDB" id="A0A7I7MD82"/>
<dbReference type="InterPro" id="IPR010061">
    <property type="entry name" value="MeMal-semiAld_DH"/>
</dbReference>
<feature type="region of interest" description="Disordered" evidence="2">
    <location>
        <begin position="274"/>
        <end position="295"/>
    </location>
</feature>
<feature type="domain" description="Aldehyde dehydrogenase" evidence="3">
    <location>
        <begin position="21"/>
        <end position="274"/>
    </location>
</feature>
<keyword evidence="1" id="KW-0560">Oxidoreductase</keyword>